<comment type="caution">
    <text evidence="1">The sequence shown here is derived from an EMBL/GenBank/DDBJ whole genome shotgun (WGS) entry which is preliminary data.</text>
</comment>
<dbReference type="AlphaFoldDB" id="A0A3D8VGR9"/>
<evidence type="ECO:0000313" key="1">
    <source>
        <dbReference type="EMBL" id="RDY68281.1"/>
    </source>
</evidence>
<organism evidence="1 2">
    <name type="scientific">Lysobacter soli</name>
    <dbReference type="NCBI Taxonomy" id="453783"/>
    <lineage>
        <taxon>Bacteria</taxon>
        <taxon>Pseudomonadati</taxon>
        <taxon>Pseudomonadota</taxon>
        <taxon>Gammaproteobacteria</taxon>
        <taxon>Lysobacterales</taxon>
        <taxon>Lysobacteraceae</taxon>
        <taxon>Lysobacter</taxon>
    </lineage>
</organism>
<sequence length="60" mass="6745">MTLHHLTLDHLSDDALMSRLYELARTDRHTVETAQIDAEVYSRLLQTYGDAEPDTACVAA</sequence>
<reference evidence="1 2" key="1">
    <citation type="submission" date="2018-08" db="EMBL/GenBank/DDBJ databases">
        <title>Lysobacter soli KCTC 22011, whole genome shotgun sequence.</title>
        <authorList>
            <person name="Zhang X."/>
            <person name="Feng G."/>
            <person name="Zhu H."/>
        </authorList>
    </citation>
    <scope>NUCLEOTIDE SEQUENCE [LARGE SCALE GENOMIC DNA]</scope>
    <source>
        <strain evidence="1 2">KCTC 22011</strain>
    </source>
</reference>
<dbReference type="EMBL" id="QTJR01000003">
    <property type="protein sequence ID" value="RDY68281.1"/>
    <property type="molecule type" value="Genomic_DNA"/>
</dbReference>
<gene>
    <name evidence="1" type="ORF">DX912_06690</name>
</gene>
<proteinExistence type="predicted"/>
<dbReference type="Proteomes" id="UP000256829">
    <property type="component" value="Unassembled WGS sequence"/>
</dbReference>
<name>A0A3D8VGR9_9GAMM</name>
<dbReference type="RefSeq" id="WP_115841706.1">
    <property type="nucleotide sequence ID" value="NZ_CP091317.1"/>
</dbReference>
<protein>
    <submittedName>
        <fullName evidence="1">Uncharacterized protein</fullName>
    </submittedName>
</protein>
<evidence type="ECO:0000313" key="2">
    <source>
        <dbReference type="Proteomes" id="UP000256829"/>
    </source>
</evidence>
<accession>A0A3D8VGR9</accession>
<keyword evidence="2" id="KW-1185">Reference proteome</keyword>